<dbReference type="GO" id="GO:0000030">
    <property type="term" value="F:mannosyltransferase activity"/>
    <property type="evidence" value="ECO:0007669"/>
    <property type="project" value="TreeGrafter"/>
</dbReference>
<dbReference type="AlphaFoldDB" id="A0A6N8EHQ0"/>
<sequence>MPDRQTHQRRIPASIKHRLQVDGLRLTVDIESGKTQMLQRRNLLPVQDAPASHALHHEARLVEAQPSAQQRDQSSGLRRREVMLTAEDRHSQRQKMLLESAVAALVWKGIADILRVLIHCSQITELWTKIRHWRRSVPLSSPESTLFAIDARLPDAQALVDRGSANISHSIPVDQLKKTIADPFTAGRQARQRGDLTTAIACFREAIARQPDHVPAHNNLATALQATGDLDGALSAGQHAVEIAPERAILHCNLGSLWQLKGGHEQALACYRRAIELQPDLFLAHFNLGKALASQEDWDAALAALRTALRFAAHGQRSASGDRPGADPASAPPRCADRL</sequence>
<proteinExistence type="predicted"/>
<gene>
    <name evidence="3" type="ORF">GJ668_19060</name>
</gene>
<dbReference type="PANTHER" id="PTHR44216:SF3">
    <property type="entry name" value="PROTEIN O-MANNOSYL-TRANSFERASE TMTC2"/>
    <property type="match status" value="1"/>
</dbReference>
<dbReference type="Pfam" id="PF13432">
    <property type="entry name" value="TPR_16"/>
    <property type="match status" value="1"/>
</dbReference>
<dbReference type="PROSITE" id="PS50005">
    <property type="entry name" value="TPR"/>
    <property type="match status" value="1"/>
</dbReference>
<reference evidence="3 4" key="1">
    <citation type="submission" date="2019-11" db="EMBL/GenBank/DDBJ databases">
        <title>Whole-genome sequence of the anaerobic purple sulfur bacterium Allochromatium palmeri DSM 15591.</title>
        <authorList>
            <person name="Kyndt J.A."/>
            <person name="Meyer T.E."/>
        </authorList>
    </citation>
    <scope>NUCLEOTIDE SEQUENCE [LARGE SCALE GENOMIC DNA]</scope>
    <source>
        <strain evidence="3 4">DSM 15591</strain>
    </source>
</reference>
<evidence type="ECO:0000256" key="1">
    <source>
        <dbReference type="PROSITE-ProRule" id="PRU00339"/>
    </source>
</evidence>
<organism evidence="3 4">
    <name type="scientific">Allochromatium palmeri</name>
    <dbReference type="NCBI Taxonomy" id="231048"/>
    <lineage>
        <taxon>Bacteria</taxon>
        <taxon>Pseudomonadati</taxon>
        <taxon>Pseudomonadota</taxon>
        <taxon>Gammaproteobacteria</taxon>
        <taxon>Chromatiales</taxon>
        <taxon>Chromatiaceae</taxon>
        <taxon>Allochromatium</taxon>
    </lineage>
</organism>
<dbReference type="GO" id="GO:0035269">
    <property type="term" value="P:protein O-linked glycosylation via mannose"/>
    <property type="evidence" value="ECO:0007669"/>
    <property type="project" value="TreeGrafter"/>
</dbReference>
<dbReference type="SMART" id="SM00028">
    <property type="entry name" value="TPR"/>
    <property type="match status" value="4"/>
</dbReference>
<dbReference type="EMBL" id="WNKT01000081">
    <property type="protein sequence ID" value="MTW23141.1"/>
    <property type="molecule type" value="Genomic_DNA"/>
</dbReference>
<dbReference type="PANTHER" id="PTHR44216">
    <property type="entry name" value="PROTEIN O-MANNOSYL-TRANSFERASE TMTC2"/>
    <property type="match status" value="1"/>
</dbReference>
<keyword evidence="4" id="KW-1185">Reference proteome</keyword>
<evidence type="ECO:0000256" key="2">
    <source>
        <dbReference type="SAM" id="MobiDB-lite"/>
    </source>
</evidence>
<dbReference type="InterPro" id="IPR011990">
    <property type="entry name" value="TPR-like_helical_dom_sf"/>
</dbReference>
<dbReference type="InterPro" id="IPR052384">
    <property type="entry name" value="TMTC_O-mannosyltransferase"/>
</dbReference>
<dbReference type="InterPro" id="IPR019734">
    <property type="entry name" value="TPR_rpt"/>
</dbReference>
<evidence type="ECO:0000313" key="4">
    <source>
        <dbReference type="Proteomes" id="UP000434044"/>
    </source>
</evidence>
<accession>A0A6N8EHQ0</accession>
<protein>
    <submittedName>
        <fullName evidence="3">Tetratricopeptide repeat protein</fullName>
    </submittedName>
</protein>
<dbReference type="Gene3D" id="1.25.40.10">
    <property type="entry name" value="Tetratricopeptide repeat domain"/>
    <property type="match status" value="1"/>
</dbReference>
<evidence type="ECO:0000313" key="3">
    <source>
        <dbReference type="EMBL" id="MTW23141.1"/>
    </source>
</evidence>
<comment type="caution">
    <text evidence="3">The sequence shown here is derived from an EMBL/GenBank/DDBJ whole genome shotgun (WGS) entry which is preliminary data.</text>
</comment>
<dbReference type="Pfam" id="PF13414">
    <property type="entry name" value="TPR_11"/>
    <property type="match status" value="1"/>
</dbReference>
<dbReference type="SUPFAM" id="SSF48452">
    <property type="entry name" value="TPR-like"/>
    <property type="match status" value="1"/>
</dbReference>
<feature type="repeat" description="TPR" evidence="1">
    <location>
        <begin position="248"/>
        <end position="281"/>
    </location>
</feature>
<feature type="region of interest" description="Disordered" evidence="2">
    <location>
        <begin position="316"/>
        <end position="339"/>
    </location>
</feature>
<keyword evidence="1" id="KW-0802">TPR repeat</keyword>
<dbReference type="Proteomes" id="UP000434044">
    <property type="component" value="Unassembled WGS sequence"/>
</dbReference>
<name>A0A6N8EHQ0_9GAMM</name>